<comment type="caution">
    <text evidence="13">The sequence shown here is derived from an EMBL/GenBank/DDBJ whole genome shotgun (WGS) entry which is preliminary data.</text>
</comment>
<evidence type="ECO:0000256" key="10">
    <source>
        <dbReference type="ARBA" id="ARBA00038213"/>
    </source>
</evidence>
<dbReference type="GO" id="GO:0005634">
    <property type="term" value="C:nucleus"/>
    <property type="evidence" value="ECO:0007669"/>
    <property type="project" value="UniProtKB-SubCell"/>
</dbReference>
<keyword evidence="6" id="KW-0509">mRNA transport</keyword>
<proteinExistence type="inferred from homology"/>
<dbReference type="GO" id="GO:0003724">
    <property type="term" value="F:RNA helicase activity"/>
    <property type="evidence" value="ECO:0007669"/>
    <property type="project" value="UniProtKB-EC"/>
</dbReference>
<dbReference type="Proteomes" id="UP000235392">
    <property type="component" value="Unassembled WGS sequence"/>
</dbReference>
<dbReference type="InterPro" id="IPR009014">
    <property type="entry name" value="Transketo_C/PFOR_II"/>
</dbReference>
<keyword evidence="6" id="KW-0813">Transport</keyword>
<accession>A0A2N5UEX8</accession>
<dbReference type="FunFam" id="3.40.50.300:FF:000111">
    <property type="entry name" value="DEAD-box ATP-dependent RNA helicase"/>
    <property type="match status" value="1"/>
</dbReference>
<dbReference type="EMBL" id="PGCI01000162">
    <property type="protein sequence ID" value="PLW36299.1"/>
    <property type="molecule type" value="Genomic_DNA"/>
</dbReference>
<dbReference type="AlphaFoldDB" id="A0A2N5UEX8"/>
<dbReference type="InterPro" id="IPR001650">
    <property type="entry name" value="Helicase_C-like"/>
</dbReference>
<dbReference type="InterPro" id="IPR027417">
    <property type="entry name" value="P-loop_NTPase"/>
</dbReference>
<keyword evidence="4" id="KW-0378">Hydrolase</keyword>
<keyword evidence="5" id="KW-0347">Helicase</keyword>
<evidence type="ECO:0000256" key="8">
    <source>
        <dbReference type="ARBA" id="ARBA00022884"/>
    </source>
</evidence>
<sequence>MEPKILYRLSVEYVPAGAYELPLDKAEVVRQGTELTVVSYRTTLYTCKLALAMLRNPPAKIAHLVPPELRNISVDLIDLRTINGGVGAKLAARILEKCFTRLKAPVKRPLQIYVKDNAKLTLHGLQQHFVKIDKAAKNRKLNDLLDTLEFNQVGCIFVKSISCAMQLDQLLRDCNFPLIAIHSGLGQEEQIDRYKQFKAFKKRILVATNIFGRGINVEQVNIVINYNTPEEADLYLHCVGRAGRFGTKGLAITFVSSKGNQTVLDAIQSRFEVAITKLPDHIEASLYMNA</sequence>
<dbReference type="CDD" id="cd18787">
    <property type="entry name" value="SF2_C_DEAD"/>
    <property type="match status" value="1"/>
</dbReference>
<evidence type="ECO:0000256" key="3">
    <source>
        <dbReference type="ARBA" id="ARBA00022741"/>
    </source>
</evidence>
<dbReference type="GO" id="GO:0003723">
    <property type="term" value="F:RNA binding"/>
    <property type="evidence" value="ECO:0007669"/>
    <property type="project" value="UniProtKB-KW"/>
</dbReference>
<protein>
    <recommendedName>
        <fullName evidence="2">RNA helicase</fullName>
        <ecNumber evidence="2">3.6.4.13</ecNumber>
    </recommendedName>
</protein>
<evidence type="ECO:0000256" key="11">
    <source>
        <dbReference type="ARBA" id="ARBA00047984"/>
    </source>
</evidence>
<dbReference type="SMART" id="SM00490">
    <property type="entry name" value="HELICc"/>
    <property type="match status" value="1"/>
</dbReference>
<dbReference type="Gene3D" id="3.40.50.300">
    <property type="entry name" value="P-loop containing nucleotide triphosphate hydrolases"/>
    <property type="match status" value="1"/>
</dbReference>
<evidence type="ECO:0000256" key="2">
    <source>
        <dbReference type="ARBA" id="ARBA00012552"/>
    </source>
</evidence>
<evidence type="ECO:0000313" key="14">
    <source>
        <dbReference type="Proteomes" id="UP000235392"/>
    </source>
</evidence>
<evidence type="ECO:0000256" key="7">
    <source>
        <dbReference type="ARBA" id="ARBA00022840"/>
    </source>
</evidence>
<dbReference type="PANTHER" id="PTHR47958">
    <property type="entry name" value="ATP-DEPENDENT RNA HELICASE DBP3"/>
    <property type="match status" value="1"/>
</dbReference>
<comment type="similarity">
    <text evidence="10">Belongs to the DEAD box helicase family. DECD subfamily.</text>
</comment>
<reference evidence="13 14" key="1">
    <citation type="submission" date="2017-11" db="EMBL/GenBank/DDBJ databases">
        <title>De novo assembly and phasing of dikaryotic genomes from two isolates of Puccinia coronata f. sp. avenae, the causal agent of oat crown rust.</title>
        <authorList>
            <person name="Miller M.E."/>
            <person name="Zhang Y."/>
            <person name="Omidvar V."/>
            <person name="Sperschneider J."/>
            <person name="Schwessinger B."/>
            <person name="Raley C."/>
            <person name="Palmer J.M."/>
            <person name="Garnica D."/>
            <person name="Upadhyaya N."/>
            <person name="Rathjen J."/>
            <person name="Taylor J.M."/>
            <person name="Park R.F."/>
            <person name="Dodds P.N."/>
            <person name="Hirsch C.D."/>
            <person name="Kianian S.F."/>
            <person name="Figueroa M."/>
        </authorList>
    </citation>
    <scope>NUCLEOTIDE SEQUENCE [LARGE SCALE GENOMIC DNA]</scope>
    <source>
        <strain evidence="13">12SD80</strain>
    </source>
</reference>
<keyword evidence="8" id="KW-0694">RNA-binding</keyword>
<dbReference type="GO" id="GO:0051028">
    <property type="term" value="P:mRNA transport"/>
    <property type="evidence" value="ECO:0007669"/>
    <property type="project" value="UniProtKB-KW"/>
</dbReference>
<dbReference type="PROSITE" id="PS51194">
    <property type="entry name" value="HELICASE_CTER"/>
    <property type="match status" value="1"/>
</dbReference>
<evidence type="ECO:0000256" key="4">
    <source>
        <dbReference type="ARBA" id="ARBA00022801"/>
    </source>
</evidence>
<evidence type="ECO:0000313" key="13">
    <source>
        <dbReference type="EMBL" id="PLW36299.1"/>
    </source>
</evidence>
<feature type="domain" description="Helicase C-terminal" evidence="12">
    <location>
        <begin position="140"/>
        <end position="286"/>
    </location>
</feature>
<dbReference type="GO" id="GO:0016787">
    <property type="term" value="F:hydrolase activity"/>
    <property type="evidence" value="ECO:0007669"/>
    <property type="project" value="UniProtKB-KW"/>
</dbReference>
<comment type="catalytic activity">
    <reaction evidence="11">
        <text>ATP + H2O = ADP + phosphate + H(+)</text>
        <dbReference type="Rhea" id="RHEA:13065"/>
        <dbReference type="ChEBI" id="CHEBI:15377"/>
        <dbReference type="ChEBI" id="CHEBI:15378"/>
        <dbReference type="ChEBI" id="CHEBI:30616"/>
        <dbReference type="ChEBI" id="CHEBI:43474"/>
        <dbReference type="ChEBI" id="CHEBI:456216"/>
        <dbReference type="EC" id="3.6.4.13"/>
    </reaction>
</comment>
<organism evidence="13 14">
    <name type="scientific">Puccinia coronata f. sp. avenae</name>
    <dbReference type="NCBI Taxonomy" id="200324"/>
    <lineage>
        <taxon>Eukaryota</taxon>
        <taxon>Fungi</taxon>
        <taxon>Dikarya</taxon>
        <taxon>Basidiomycota</taxon>
        <taxon>Pucciniomycotina</taxon>
        <taxon>Pucciniomycetes</taxon>
        <taxon>Pucciniales</taxon>
        <taxon>Pucciniaceae</taxon>
        <taxon>Puccinia</taxon>
    </lineage>
</organism>
<dbReference type="EC" id="3.6.4.13" evidence="2"/>
<evidence type="ECO:0000256" key="1">
    <source>
        <dbReference type="ARBA" id="ARBA00004123"/>
    </source>
</evidence>
<dbReference type="GO" id="GO:0005524">
    <property type="term" value="F:ATP binding"/>
    <property type="evidence" value="ECO:0007669"/>
    <property type="project" value="UniProtKB-KW"/>
</dbReference>
<keyword evidence="7" id="KW-0067">ATP-binding</keyword>
<evidence type="ECO:0000259" key="12">
    <source>
        <dbReference type="PROSITE" id="PS51194"/>
    </source>
</evidence>
<dbReference type="Pfam" id="PF00271">
    <property type="entry name" value="Helicase_C"/>
    <property type="match status" value="1"/>
</dbReference>
<dbReference type="SUPFAM" id="SSF52540">
    <property type="entry name" value="P-loop containing nucleoside triphosphate hydrolases"/>
    <property type="match status" value="1"/>
</dbReference>
<keyword evidence="3" id="KW-0547">Nucleotide-binding</keyword>
<evidence type="ECO:0000256" key="6">
    <source>
        <dbReference type="ARBA" id="ARBA00022816"/>
    </source>
</evidence>
<evidence type="ECO:0000256" key="5">
    <source>
        <dbReference type="ARBA" id="ARBA00022806"/>
    </source>
</evidence>
<name>A0A2N5UEX8_9BASI</name>
<evidence type="ECO:0000256" key="9">
    <source>
        <dbReference type="ARBA" id="ARBA00023242"/>
    </source>
</evidence>
<comment type="subcellular location">
    <subcellularLocation>
        <location evidence="1">Nucleus</location>
    </subcellularLocation>
</comment>
<dbReference type="Gene3D" id="3.40.50.920">
    <property type="match status" value="1"/>
</dbReference>
<gene>
    <name evidence="13" type="ORF">PCASD_15913</name>
</gene>
<keyword evidence="9" id="KW-0539">Nucleus</keyword>
<dbReference type="SUPFAM" id="SSF52922">
    <property type="entry name" value="TK C-terminal domain-like"/>
    <property type="match status" value="1"/>
</dbReference>